<evidence type="ECO:0000313" key="1">
    <source>
        <dbReference type="EMBL" id="KYQ47471.1"/>
    </source>
</evidence>
<dbReference type="EMBL" id="KQ983102">
    <property type="protein sequence ID" value="KYQ47471.1"/>
    <property type="molecule type" value="Genomic_DNA"/>
</dbReference>
<proteinExistence type="predicted"/>
<protein>
    <recommendedName>
        <fullName evidence="3">Peptidase A2 domain-containing protein</fullName>
    </recommendedName>
</protein>
<dbReference type="STRING" id="64791.A0A151WI06"/>
<evidence type="ECO:0008006" key="3">
    <source>
        <dbReference type="Google" id="ProtNLM"/>
    </source>
</evidence>
<accession>A0A151WI06</accession>
<evidence type="ECO:0000313" key="2">
    <source>
        <dbReference type="Proteomes" id="UP000075809"/>
    </source>
</evidence>
<dbReference type="Proteomes" id="UP000075809">
    <property type="component" value="Unassembled WGS sequence"/>
</dbReference>
<keyword evidence="2" id="KW-1185">Reference proteome</keyword>
<sequence length="131" mass="14827">MSEPSYRRDSRGARIGVLRVRVYNDRLDGSTAFMIDTSAAPNLIKRGKLKHDVSVNDYDQLRLTGITDGQVETLGSITTNIAGRKVKLHIISDDFPISWDGILRTDFLYDAGKIDFTRWIVDWDDTSFPFG</sequence>
<gene>
    <name evidence="1" type="ORF">ALC60_13507</name>
</gene>
<organism evidence="1 2">
    <name type="scientific">Mycetomoellerius zeteki</name>
    <dbReference type="NCBI Taxonomy" id="64791"/>
    <lineage>
        <taxon>Eukaryota</taxon>
        <taxon>Metazoa</taxon>
        <taxon>Ecdysozoa</taxon>
        <taxon>Arthropoda</taxon>
        <taxon>Hexapoda</taxon>
        <taxon>Insecta</taxon>
        <taxon>Pterygota</taxon>
        <taxon>Neoptera</taxon>
        <taxon>Endopterygota</taxon>
        <taxon>Hymenoptera</taxon>
        <taxon>Apocrita</taxon>
        <taxon>Aculeata</taxon>
        <taxon>Formicoidea</taxon>
        <taxon>Formicidae</taxon>
        <taxon>Myrmicinae</taxon>
        <taxon>Mycetomoellerius</taxon>
    </lineage>
</organism>
<name>A0A151WI06_9HYME</name>
<reference evidence="1 2" key="1">
    <citation type="submission" date="2015-09" db="EMBL/GenBank/DDBJ databases">
        <title>Trachymyrmex zeteki WGS genome.</title>
        <authorList>
            <person name="Nygaard S."/>
            <person name="Hu H."/>
            <person name="Boomsma J."/>
            <person name="Zhang G."/>
        </authorList>
    </citation>
    <scope>NUCLEOTIDE SEQUENCE [LARGE SCALE GENOMIC DNA]</scope>
    <source>
        <strain evidence="1">Tzet28-1</strain>
        <tissue evidence="1">Whole body</tissue>
    </source>
</reference>
<dbReference type="AlphaFoldDB" id="A0A151WI06"/>